<dbReference type="Proteomes" id="UP000035268">
    <property type="component" value="Chromosome"/>
</dbReference>
<dbReference type="AlphaFoldDB" id="A0A0G3EHL3"/>
<dbReference type="PATRIC" id="fig|1609981.3.peg.1736"/>
<keyword evidence="1" id="KW-1133">Transmembrane helix</keyword>
<evidence type="ECO:0000256" key="1">
    <source>
        <dbReference type="SAM" id="Phobius"/>
    </source>
</evidence>
<dbReference type="PANTHER" id="PTHR35342">
    <property type="entry name" value="TRICARBOXYLIC TRANSPORT PROTEIN"/>
    <property type="match status" value="1"/>
</dbReference>
<accession>A0A0G3EHL3</accession>
<dbReference type="Pfam" id="PF01970">
    <property type="entry name" value="TctA"/>
    <property type="match status" value="1"/>
</dbReference>
<keyword evidence="1" id="KW-0472">Membrane</keyword>
<feature type="transmembrane region" description="Helical" evidence="1">
    <location>
        <begin position="467"/>
        <end position="484"/>
    </location>
</feature>
<keyword evidence="1" id="KW-0812">Transmembrane</keyword>
<sequence>MMEIMTGSLDLMLVPAVWICLLAGVVSGMLVGAVPGLSATMGVALLVPFTFELDIMPAIALLVGIYCGAIYGGTVPAILFRTPGTPASAATLMDGYPMMQRGEAGRALALSAWSALIGGVIGTLLLIFLTPQISRFALSFGPAEFFALAVLGLSLITALSGESLLKGAIATLAGLLCATVGMDPVSGYPRFLFGSVSLMEGMPFIPVLIGLFAIAEVFSPDRGAPQLPAGKKMKLFELPHGRDMKRCGWMNLKASLIGTFTGSTPGAGADIAAFLCYSAANQQSKPDDRYGDGEPKGIAAAESGKTAATSGAMIPLLSLGIPGDSVTAVLIGAFILHGIQPGPLLFQDHGPLAYSILAIMLFAHLAVFVTALSTARLVMGALKIDRRFLNAGILLLSLMGAYALRANPVDCWVALGFGVLGVGMRKTGFPAAPFLLALILGGMAETNLRRALVLGEGSYAFFGGRPIALTLLLLAAFFVALTLWKRRKAA</sequence>
<protein>
    <submittedName>
        <fullName evidence="3">Tripartite tricarboxylate transporter TctA family protein</fullName>
    </submittedName>
</protein>
<feature type="domain" description="DUF112" evidence="2">
    <location>
        <begin position="20"/>
        <end position="436"/>
    </location>
</feature>
<feature type="transmembrane region" description="Helical" evidence="1">
    <location>
        <begin position="12"/>
        <end position="35"/>
    </location>
</feature>
<keyword evidence="4" id="KW-1185">Reference proteome</keyword>
<feature type="transmembrane region" description="Helical" evidence="1">
    <location>
        <begin position="201"/>
        <end position="218"/>
    </location>
</feature>
<dbReference type="InterPro" id="IPR002823">
    <property type="entry name" value="DUF112_TM"/>
</dbReference>
<feature type="transmembrane region" description="Helical" evidence="1">
    <location>
        <begin position="352"/>
        <end position="375"/>
    </location>
</feature>
<name>A0A0G3EHL3_9BACT</name>
<feature type="transmembrane region" description="Helical" evidence="1">
    <location>
        <begin position="55"/>
        <end position="80"/>
    </location>
</feature>
<gene>
    <name evidence="3" type="ORF">L21SP4_01670</name>
</gene>
<organism evidence="3 4">
    <name type="scientific">Kiritimatiella glycovorans</name>
    <dbReference type="NCBI Taxonomy" id="1307763"/>
    <lineage>
        <taxon>Bacteria</taxon>
        <taxon>Pseudomonadati</taxon>
        <taxon>Kiritimatiellota</taxon>
        <taxon>Kiritimatiellia</taxon>
        <taxon>Kiritimatiellales</taxon>
        <taxon>Kiritimatiellaceae</taxon>
        <taxon>Kiritimatiella</taxon>
    </lineage>
</organism>
<evidence type="ECO:0000313" key="3">
    <source>
        <dbReference type="EMBL" id="AKJ64912.1"/>
    </source>
</evidence>
<evidence type="ECO:0000313" key="4">
    <source>
        <dbReference type="Proteomes" id="UP000035268"/>
    </source>
</evidence>
<proteinExistence type="predicted"/>
<feature type="transmembrane region" description="Helical" evidence="1">
    <location>
        <begin position="316"/>
        <end position="340"/>
    </location>
</feature>
<reference evidence="3 4" key="2">
    <citation type="journal article" date="2016" name="ISME J.">
        <title>Characterization of the first cultured representative of Verrucomicrobia subdivision 5 indicates the proposal of a novel phylum.</title>
        <authorList>
            <person name="Spring S."/>
            <person name="Bunk B."/>
            <person name="Sproer C."/>
            <person name="Schumann P."/>
            <person name="Rohde M."/>
            <person name="Tindall B.J."/>
            <person name="Klenk H.P."/>
        </authorList>
    </citation>
    <scope>NUCLEOTIDE SEQUENCE [LARGE SCALE GENOMIC DNA]</scope>
    <source>
        <strain evidence="3 4">L21-Fru-AB</strain>
    </source>
</reference>
<feature type="transmembrane region" description="Helical" evidence="1">
    <location>
        <begin position="387"/>
        <end position="404"/>
    </location>
</feature>
<dbReference type="PANTHER" id="PTHR35342:SF5">
    <property type="entry name" value="TRICARBOXYLIC TRANSPORT PROTEIN"/>
    <property type="match status" value="1"/>
</dbReference>
<feature type="transmembrane region" description="Helical" evidence="1">
    <location>
        <begin position="107"/>
        <end position="130"/>
    </location>
</feature>
<reference evidence="4" key="1">
    <citation type="submission" date="2015-02" db="EMBL/GenBank/DDBJ databases">
        <title>Description and complete genome sequence of the first cultured representative of the subdivision 5 of the Verrucomicrobia phylum.</title>
        <authorList>
            <person name="Spring S."/>
            <person name="Bunk B."/>
            <person name="Sproer C."/>
            <person name="Klenk H.-P."/>
        </authorList>
    </citation>
    <scope>NUCLEOTIDE SEQUENCE [LARGE SCALE GENOMIC DNA]</scope>
    <source>
        <strain evidence="4">L21-Fru-AB</strain>
    </source>
</reference>
<evidence type="ECO:0000259" key="2">
    <source>
        <dbReference type="Pfam" id="PF01970"/>
    </source>
</evidence>
<feature type="transmembrane region" description="Helical" evidence="1">
    <location>
        <begin position="136"/>
        <end position="156"/>
    </location>
</feature>
<dbReference type="KEGG" id="vbl:L21SP4_01670"/>
<dbReference type="STRING" id="1307763.L21SP4_01670"/>
<dbReference type="EMBL" id="CP010904">
    <property type="protein sequence ID" value="AKJ64912.1"/>
    <property type="molecule type" value="Genomic_DNA"/>
</dbReference>